<keyword evidence="4" id="KW-1133">Transmembrane helix</keyword>
<proteinExistence type="predicted"/>
<comment type="caution">
    <text evidence="6">The sequence shown here is derived from an EMBL/GenBank/DDBJ whole genome shotgun (WGS) entry which is preliminary data.</text>
</comment>
<evidence type="ECO:0000256" key="5">
    <source>
        <dbReference type="ARBA" id="ARBA00023136"/>
    </source>
</evidence>
<dbReference type="PANTHER" id="PTHR30250">
    <property type="entry name" value="PST FAMILY PREDICTED COLANIC ACID TRANSPORTER"/>
    <property type="match status" value="1"/>
</dbReference>
<organism evidence="6 7">
    <name type="scientific">Bacteroides ovatus</name>
    <dbReference type="NCBI Taxonomy" id="28116"/>
    <lineage>
        <taxon>Bacteria</taxon>
        <taxon>Pseudomonadati</taxon>
        <taxon>Bacteroidota</taxon>
        <taxon>Bacteroidia</taxon>
        <taxon>Bacteroidales</taxon>
        <taxon>Bacteroidaceae</taxon>
        <taxon>Bacteroides</taxon>
    </lineage>
</organism>
<dbReference type="InterPro" id="IPR050833">
    <property type="entry name" value="Poly_Biosynth_Transport"/>
</dbReference>
<protein>
    <submittedName>
        <fullName evidence="6">Uncharacterized protein</fullName>
    </submittedName>
</protein>
<evidence type="ECO:0000256" key="4">
    <source>
        <dbReference type="ARBA" id="ARBA00022989"/>
    </source>
</evidence>
<dbReference type="AlphaFoldDB" id="A0A414WQZ1"/>
<evidence type="ECO:0000256" key="1">
    <source>
        <dbReference type="ARBA" id="ARBA00004651"/>
    </source>
</evidence>
<dbReference type="EMBL" id="QRJR01000041">
    <property type="protein sequence ID" value="RHH39451.1"/>
    <property type="molecule type" value="Genomic_DNA"/>
</dbReference>
<keyword evidence="3" id="KW-0812">Transmembrane</keyword>
<evidence type="ECO:0000313" key="6">
    <source>
        <dbReference type="EMBL" id="RHH39451.1"/>
    </source>
</evidence>
<keyword evidence="2" id="KW-1003">Cell membrane</keyword>
<gene>
    <name evidence="6" type="ORF">DW206_24370</name>
</gene>
<accession>A0A414WQZ1</accession>
<dbReference type="RefSeq" id="WP_115485112.1">
    <property type="nucleotide sequence ID" value="NZ_CAKJZM010000002.1"/>
</dbReference>
<name>A0A414WQZ1_BACOV</name>
<evidence type="ECO:0000256" key="3">
    <source>
        <dbReference type="ARBA" id="ARBA00022692"/>
    </source>
</evidence>
<sequence>MGLVLNNNESWSIVNKIVNLVANGIILFMIAKILSSDDVALWYLFGAIFAIVGIMEGGFLQTISRHITYIINKKESHLDLDCNEFIKINNRVFVKIVVAIAVIALLGGSFYLSQYKRIEVCWQEYIAWGIFVISGTVGLLSNLHSSILLGFQKVVIVQKNQIISTLANLFLVFLFLEVFKWEYLISFVLCFGLSRVLLFVLNLRKSKLCYNISETKSGKEHILRKLVVDDMKKMLINIISFNLLTSVFYMLMATYVSVDLLASLGFTTQILNYVGGFTSILLSSNIPYFAALFSMNRLKYLNGIVIRRGVTSMTCYIVVVLIFVFLFPYLQKIMDLKTNILSGNILYSFLFFMTMEYGIGLLGIYLLVCNELRLMIVSLMVSTLILLITFVLMQMKVGVSLIFIVRGIIVLVLLYIPAVYFVRKIVDSN</sequence>
<dbReference type="GO" id="GO:0005886">
    <property type="term" value="C:plasma membrane"/>
    <property type="evidence" value="ECO:0007669"/>
    <property type="project" value="UniProtKB-SubCell"/>
</dbReference>
<comment type="subcellular location">
    <subcellularLocation>
        <location evidence="1">Cell membrane</location>
        <topology evidence="1">Multi-pass membrane protein</topology>
    </subcellularLocation>
</comment>
<evidence type="ECO:0000313" key="7">
    <source>
        <dbReference type="Proteomes" id="UP000283329"/>
    </source>
</evidence>
<keyword evidence="5" id="KW-0472">Membrane</keyword>
<dbReference type="PANTHER" id="PTHR30250:SF11">
    <property type="entry name" value="O-ANTIGEN TRANSPORTER-RELATED"/>
    <property type="match status" value="1"/>
</dbReference>
<reference evidence="6 7" key="1">
    <citation type="submission" date="2018-08" db="EMBL/GenBank/DDBJ databases">
        <title>A genome reference for cultivated species of the human gut microbiota.</title>
        <authorList>
            <person name="Zou Y."/>
            <person name="Xue W."/>
            <person name="Luo G."/>
        </authorList>
    </citation>
    <scope>NUCLEOTIDE SEQUENCE [LARGE SCALE GENOMIC DNA]</scope>
    <source>
        <strain evidence="6 7">AM17-48</strain>
    </source>
</reference>
<evidence type="ECO:0000256" key="2">
    <source>
        <dbReference type="ARBA" id="ARBA00022475"/>
    </source>
</evidence>
<dbReference type="Proteomes" id="UP000283329">
    <property type="component" value="Unassembled WGS sequence"/>
</dbReference>